<name>B8CSZ7_SHEPW</name>
<dbReference type="InterPro" id="IPR029033">
    <property type="entry name" value="His_PPase_superfam"/>
</dbReference>
<dbReference type="InterPro" id="IPR013078">
    <property type="entry name" value="His_Pase_superF_clade-1"/>
</dbReference>
<dbReference type="eggNOG" id="COG0406">
    <property type="taxonomic scope" value="Bacteria"/>
</dbReference>
<dbReference type="SUPFAM" id="SSF53254">
    <property type="entry name" value="Phosphoglycerate mutase-like"/>
    <property type="match status" value="1"/>
</dbReference>
<keyword evidence="3" id="KW-1185">Reference proteome</keyword>
<evidence type="ECO:0000256" key="1">
    <source>
        <dbReference type="SAM" id="SignalP"/>
    </source>
</evidence>
<dbReference type="EMBL" id="CP000472">
    <property type="protein sequence ID" value="ACJ30773.1"/>
    <property type="molecule type" value="Genomic_DNA"/>
</dbReference>
<feature type="signal peptide" evidence="1">
    <location>
        <begin position="1"/>
        <end position="22"/>
    </location>
</feature>
<dbReference type="RefSeq" id="WP_020914113.1">
    <property type="nucleotide sequence ID" value="NC_011566.1"/>
</dbReference>
<evidence type="ECO:0000313" key="2">
    <source>
        <dbReference type="EMBL" id="ACJ30773.1"/>
    </source>
</evidence>
<dbReference type="STRING" id="225849.swp_4110"/>
<dbReference type="Gene3D" id="3.40.50.1240">
    <property type="entry name" value="Phosphoglycerate mutase-like"/>
    <property type="match status" value="1"/>
</dbReference>
<dbReference type="OrthoDB" id="3296006at2"/>
<accession>B8CSZ7</accession>
<reference evidence="2 3" key="1">
    <citation type="journal article" date="2008" name="PLoS ONE">
        <title>Environmental adaptation: genomic analysis of the piezotolerant and psychrotolerant deep-sea iron reducing bacterium Shewanella piezotolerans WP3.</title>
        <authorList>
            <person name="Wang F."/>
            <person name="Wang J."/>
            <person name="Jian H."/>
            <person name="Zhang B."/>
            <person name="Li S."/>
            <person name="Wang F."/>
            <person name="Zeng X."/>
            <person name="Gao L."/>
            <person name="Bartlett D.H."/>
            <person name="Yu J."/>
            <person name="Hu S."/>
            <person name="Xiao X."/>
        </authorList>
    </citation>
    <scope>NUCLEOTIDE SEQUENCE [LARGE SCALE GENOMIC DNA]</scope>
    <source>
        <strain evidence="3">WP3 / JCM 13877</strain>
    </source>
</reference>
<proteinExistence type="predicted"/>
<dbReference type="Pfam" id="PF00300">
    <property type="entry name" value="His_Phos_1"/>
    <property type="match status" value="1"/>
</dbReference>
<dbReference type="HOGENOM" id="CLU_112476_1_0_6"/>
<dbReference type="KEGG" id="swp:swp_4110"/>
<sequence length="180" mass="19244">MKITIKTLFVFAIIMLNGNALSAAEQATLNETKSKTIIVVRHAEKHNDGTRDPALSKKGTIRATALINVLPKLPLSQAIASNYQRTQLTLKPIADANNISIDIVGTADGLQEHITQIVELVNSSDGNSIVAGHSNTVPLIISALGGPKITPLTESDYGDLYLLSVKVTGEVSLEKHHFGK</sequence>
<gene>
    <name evidence="2" type="ordered locus">swp_4110</name>
</gene>
<dbReference type="Proteomes" id="UP000000753">
    <property type="component" value="Chromosome"/>
</dbReference>
<keyword evidence="1" id="KW-0732">Signal</keyword>
<protein>
    <submittedName>
        <fullName evidence="2">Broad specificity phosphatase, PhoE-like protein</fullName>
    </submittedName>
</protein>
<dbReference type="AlphaFoldDB" id="B8CSZ7"/>
<feature type="chain" id="PRO_5002869862" evidence="1">
    <location>
        <begin position="23"/>
        <end position="180"/>
    </location>
</feature>
<organism evidence="2 3">
    <name type="scientific">Shewanella piezotolerans (strain WP3 / JCM 13877)</name>
    <dbReference type="NCBI Taxonomy" id="225849"/>
    <lineage>
        <taxon>Bacteria</taxon>
        <taxon>Pseudomonadati</taxon>
        <taxon>Pseudomonadota</taxon>
        <taxon>Gammaproteobacteria</taxon>
        <taxon>Alteromonadales</taxon>
        <taxon>Shewanellaceae</taxon>
        <taxon>Shewanella</taxon>
    </lineage>
</organism>
<dbReference type="CDD" id="cd07040">
    <property type="entry name" value="HP"/>
    <property type="match status" value="1"/>
</dbReference>
<evidence type="ECO:0000313" key="3">
    <source>
        <dbReference type="Proteomes" id="UP000000753"/>
    </source>
</evidence>